<feature type="transmembrane region" description="Helical" evidence="8">
    <location>
        <begin position="205"/>
        <end position="231"/>
    </location>
</feature>
<keyword evidence="6 8" id="KW-0472">Membrane</keyword>
<keyword evidence="5 8" id="KW-1133">Transmembrane helix</keyword>
<dbReference type="AlphaFoldDB" id="A0A4V2IVA8"/>
<evidence type="ECO:0000313" key="10">
    <source>
        <dbReference type="Proteomes" id="UP000292858"/>
    </source>
</evidence>
<dbReference type="CDD" id="cd11480">
    <property type="entry name" value="SLC5sbd_u4"/>
    <property type="match status" value="1"/>
</dbReference>
<name>A0A4V2IVA8_9DEIN</name>
<comment type="subcellular location">
    <subcellularLocation>
        <location evidence="1">Membrane</location>
        <topology evidence="1">Multi-pass membrane protein</topology>
    </subcellularLocation>
</comment>
<dbReference type="NCBIfam" id="TIGR03648">
    <property type="entry name" value="Na_symport_lg"/>
    <property type="match status" value="1"/>
</dbReference>
<evidence type="ECO:0000256" key="1">
    <source>
        <dbReference type="ARBA" id="ARBA00004141"/>
    </source>
</evidence>
<feature type="transmembrane region" description="Helical" evidence="8">
    <location>
        <begin position="141"/>
        <end position="160"/>
    </location>
</feature>
<sequence>MSPVVRNPLLTAIVVVLLALLAYPVGQEYLTSLILIIGSILVYLVLALTIRSQAVADFYVAGRSIPPVVNGAATAADWMSAASFLSMAGIIAFLGFDAMPYVIGWTLGYTLMAFTIAPFVRKSGTYTVPELIERLAGNWSTARVIAVLMVFITSLTYLTAQLVGVGVVFSRFLGIPATIAVFVGVFGALAYAWTSGWRSITWVQFVQYWVLISMYLLPVLIAAAFLGLYPIPHLQYGPLMAEVEAREAAAGISPLWTEPLARPFAGGTGMLNWILAALVLMLGTMGLPHILVRFYTVTNVHAARLSVGWALLFIGLLYTTASIYAAIARLSISNLWNKPVDEVMNTPWIQKWLPTGLVRVNDANEDGIIQPGELAFHNDIVVVGMPDMFGMLWLISPLVAVGGLAAALSTADGLLLAMSTAISRDIYKRFINPQASEAGEVGFVRAMLVVIGLIGGFLGYLAIRDPGFSRYVALLVGWAFVFAASTFTPAIMLGIFWKRLNRYGIVAGMIVGMAVALPYVLAVGIFDAQPLVLFGQKIGTIAWGAISFLANALTAIVVSLLTPPEGKEREAFVDHMRMPD</sequence>
<feature type="transmembrane region" description="Helical" evidence="8">
    <location>
        <begin position="538"/>
        <end position="561"/>
    </location>
</feature>
<evidence type="ECO:0000256" key="5">
    <source>
        <dbReference type="ARBA" id="ARBA00022989"/>
    </source>
</evidence>
<evidence type="ECO:0000256" key="4">
    <source>
        <dbReference type="ARBA" id="ARBA00022692"/>
    </source>
</evidence>
<dbReference type="PANTHER" id="PTHR48086:SF5">
    <property type="entry name" value="NA(+):SOLUTE SYMPORTER (SSF FAMILY)"/>
    <property type="match status" value="1"/>
</dbReference>
<gene>
    <name evidence="9" type="ORF">ETP66_02300</name>
</gene>
<evidence type="ECO:0000256" key="3">
    <source>
        <dbReference type="ARBA" id="ARBA00022448"/>
    </source>
</evidence>
<evidence type="ECO:0000256" key="6">
    <source>
        <dbReference type="ARBA" id="ARBA00023136"/>
    </source>
</evidence>
<dbReference type="EMBL" id="SIJL01000002">
    <property type="protein sequence ID" value="TBH21595.1"/>
    <property type="molecule type" value="Genomic_DNA"/>
</dbReference>
<dbReference type="Pfam" id="PF00474">
    <property type="entry name" value="SSF"/>
    <property type="match status" value="2"/>
</dbReference>
<feature type="transmembrane region" description="Helical" evidence="8">
    <location>
        <begin position="391"/>
        <end position="422"/>
    </location>
</feature>
<dbReference type="PROSITE" id="PS50283">
    <property type="entry name" value="NA_SOLUT_SYMP_3"/>
    <property type="match status" value="1"/>
</dbReference>
<feature type="transmembrane region" description="Helical" evidence="8">
    <location>
        <begin position="32"/>
        <end position="50"/>
    </location>
</feature>
<feature type="transmembrane region" description="Helical" evidence="8">
    <location>
        <begin position="273"/>
        <end position="295"/>
    </location>
</feature>
<reference evidence="9 10" key="1">
    <citation type="submission" date="2019-02" db="EMBL/GenBank/DDBJ databases">
        <title>Thermus sp. a novel from hot spring.</title>
        <authorList>
            <person name="Zhao Z."/>
        </authorList>
    </citation>
    <scope>NUCLEOTIDE SEQUENCE [LARGE SCALE GENOMIC DNA]</scope>
    <source>
        <strain evidence="9 10">CFH 72773T</strain>
    </source>
</reference>
<feature type="transmembrane region" description="Helical" evidence="8">
    <location>
        <begin position="503"/>
        <end position="526"/>
    </location>
</feature>
<organism evidence="9 10">
    <name type="scientific">Thermus thermamylovorans</name>
    <dbReference type="NCBI Taxonomy" id="2509362"/>
    <lineage>
        <taxon>Bacteria</taxon>
        <taxon>Thermotogati</taxon>
        <taxon>Deinococcota</taxon>
        <taxon>Deinococci</taxon>
        <taxon>Thermales</taxon>
        <taxon>Thermaceae</taxon>
        <taxon>Thermus</taxon>
    </lineage>
</organism>
<feature type="transmembrane region" description="Helical" evidence="8">
    <location>
        <begin position="443"/>
        <end position="463"/>
    </location>
</feature>
<evidence type="ECO:0000313" key="9">
    <source>
        <dbReference type="EMBL" id="TBH21595.1"/>
    </source>
</evidence>
<accession>A0A4V2IVA8</accession>
<comment type="caution">
    <text evidence="9">The sequence shown here is derived from an EMBL/GenBank/DDBJ whole genome shotgun (WGS) entry which is preliminary data.</text>
</comment>
<dbReference type="GO" id="GO:0022857">
    <property type="term" value="F:transmembrane transporter activity"/>
    <property type="evidence" value="ECO:0007669"/>
    <property type="project" value="InterPro"/>
</dbReference>
<feature type="transmembrane region" description="Helical" evidence="8">
    <location>
        <begin position="475"/>
        <end position="496"/>
    </location>
</feature>
<feature type="transmembrane region" description="Helical" evidence="8">
    <location>
        <begin position="172"/>
        <end position="193"/>
    </location>
</feature>
<protein>
    <submittedName>
        <fullName evidence="9">Cation acetate symporter</fullName>
    </submittedName>
</protein>
<feature type="transmembrane region" description="Helical" evidence="8">
    <location>
        <begin position="102"/>
        <end position="120"/>
    </location>
</feature>
<dbReference type="InterPro" id="IPR001734">
    <property type="entry name" value="Na/solute_symporter"/>
</dbReference>
<evidence type="ECO:0000256" key="2">
    <source>
        <dbReference type="ARBA" id="ARBA00006434"/>
    </source>
</evidence>
<dbReference type="InterPro" id="IPR019899">
    <property type="entry name" value="Na/solute_symporter_VC_2705"/>
</dbReference>
<dbReference type="PANTHER" id="PTHR48086">
    <property type="entry name" value="SODIUM/PROLINE SYMPORTER-RELATED"/>
    <property type="match status" value="1"/>
</dbReference>
<evidence type="ECO:0000256" key="8">
    <source>
        <dbReference type="SAM" id="Phobius"/>
    </source>
</evidence>
<dbReference type="InterPro" id="IPR038377">
    <property type="entry name" value="Na/Glc_symporter_sf"/>
</dbReference>
<comment type="similarity">
    <text evidence="2 7">Belongs to the sodium:solute symporter (SSF) (TC 2.A.21) family.</text>
</comment>
<dbReference type="Proteomes" id="UP000292858">
    <property type="component" value="Unassembled WGS sequence"/>
</dbReference>
<proteinExistence type="inferred from homology"/>
<evidence type="ECO:0000256" key="7">
    <source>
        <dbReference type="RuleBase" id="RU362091"/>
    </source>
</evidence>
<keyword evidence="4 8" id="KW-0812">Transmembrane</keyword>
<feature type="transmembrane region" description="Helical" evidence="8">
    <location>
        <begin position="71"/>
        <end position="96"/>
    </location>
</feature>
<dbReference type="Gene3D" id="1.20.1730.10">
    <property type="entry name" value="Sodium/glucose cotransporter"/>
    <property type="match status" value="1"/>
</dbReference>
<keyword evidence="3" id="KW-0813">Transport</keyword>
<dbReference type="InterPro" id="IPR050277">
    <property type="entry name" value="Sodium:Solute_Symporter"/>
</dbReference>
<dbReference type="GO" id="GO:0005886">
    <property type="term" value="C:plasma membrane"/>
    <property type="evidence" value="ECO:0007669"/>
    <property type="project" value="TreeGrafter"/>
</dbReference>
<keyword evidence="10" id="KW-1185">Reference proteome</keyword>
<dbReference type="OrthoDB" id="9814523at2"/>
<feature type="transmembrane region" description="Helical" evidence="8">
    <location>
        <begin position="307"/>
        <end position="327"/>
    </location>
</feature>